<dbReference type="InterPro" id="IPR014825">
    <property type="entry name" value="DNA_alkylation"/>
</dbReference>
<comment type="caution">
    <text evidence="1">The sequence shown here is derived from an EMBL/GenBank/DDBJ whole genome shotgun (WGS) entry which is preliminary data.</text>
</comment>
<dbReference type="PANTHER" id="PTHR34070">
    <property type="entry name" value="ARMADILLO-TYPE FOLD"/>
    <property type="match status" value="1"/>
</dbReference>
<dbReference type="EMBL" id="RAPN01000003">
    <property type="protein sequence ID" value="RKD87938.1"/>
    <property type="molecule type" value="Genomic_DNA"/>
</dbReference>
<name>A0A419VXI9_9BACT</name>
<proteinExistence type="predicted"/>
<dbReference type="CDD" id="cd06561">
    <property type="entry name" value="AlkD_like"/>
    <property type="match status" value="1"/>
</dbReference>
<accession>A0A419VXI9</accession>
<gene>
    <name evidence="1" type="ORF">BC643_3946</name>
</gene>
<dbReference type="PANTHER" id="PTHR34070:SF1">
    <property type="entry name" value="DNA ALKYLATION REPAIR PROTEIN"/>
    <property type="match status" value="1"/>
</dbReference>
<sequence>MHPVLVQVRSELQQLANPEIAEINQRFFKEPITVYGLKAVDIRKLAKSSYKDIKDLPKAEIFDICDQFWQSGYHEEAIIACLWAYELRKSYTLDDFAVFEKWIKNDITNWAQCDTLCNHPVGDLVMLYPDLISKLKAFANSENRWVKRAAAVSLIIPARRGKFLYDIFEIADLLLTDTDDLVQKGYGWMLKAASEAHQQEVFNYVVSKKAVMPRTALRYAIEKMPKEMKAEAMKK</sequence>
<dbReference type="InterPro" id="IPR016024">
    <property type="entry name" value="ARM-type_fold"/>
</dbReference>
<protein>
    <submittedName>
        <fullName evidence="1">3-methyladenine DNA glycosylase AlkD</fullName>
    </submittedName>
</protein>
<dbReference type="OrthoDB" id="9775346at2"/>
<reference evidence="1 2" key="1">
    <citation type="submission" date="2018-09" db="EMBL/GenBank/DDBJ databases">
        <title>Genomic Encyclopedia of Archaeal and Bacterial Type Strains, Phase II (KMG-II): from individual species to whole genera.</title>
        <authorList>
            <person name="Goeker M."/>
        </authorList>
    </citation>
    <scope>NUCLEOTIDE SEQUENCE [LARGE SCALE GENOMIC DNA]</scope>
    <source>
        <strain evidence="1 2">DSM 27148</strain>
    </source>
</reference>
<dbReference type="Pfam" id="PF08713">
    <property type="entry name" value="DNA_alkylation"/>
    <property type="match status" value="1"/>
</dbReference>
<dbReference type="Gene3D" id="1.25.10.90">
    <property type="match status" value="1"/>
</dbReference>
<dbReference type="AlphaFoldDB" id="A0A419VXI9"/>
<evidence type="ECO:0000313" key="1">
    <source>
        <dbReference type="EMBL" id="RKD87938.1"/>
    </source>
</evidence>
<keyword evidence="2" id="KW-1185">Reference proteome</keyword>
<dbReference type="RefSeq" id="WP_120274953.1">
    <property type="nucleotide sequence ID" value="NZ_RAPN01000003.1"/>
</dbReference>
<dbReference type="SUPFAM" id="SSF48371">
    <property type="entry name" value="ARM repeat"/>
    <property type="match status" value="1"/>
</dbReference>
<dbReference type="Proteomes" id="UP000283387">
    <property type="component" value="Unassembled WGS sequence"/>
</dbReference>
<evidence type="ECO:0000313" key="2">
    <source>
        <dbReference type="Proteomes" id="UP000283387"/>
    </source>
</evidence>
<organism evidence="1 2">
    <name type="scientific">Mangrovibacterium diazotrophicum</name>
    <dbReference type="NCBI Taxonomy" id="1261403"/>
    <lineage>
        <taxon>Bacteria</taxon>
        <taxon>Pseudomonadati</taxon>
        <taxon>Bacteroidota</taxon>
        <taxon>Bacteroidia</taxon>
        <taxon>Marinilabiliales</taxon>
        <taxon>Prolixibacteraceae</taxon>
        <taxon>Mangrovibacterium</taxon>
    </lineage>
</organism>